<dbReference type="Gene3D" id="3.40.50.300">
    <property type="entry name" value="P-loop containing nucleotide triphosphate hydrolases"/>
    <property type="match status" value="1"/>
</dbReference>
<name>A0AAD7ULJ9_9STRA</name>
<dbReference type="EMBL" id="JAQMWT010000084">
    <property type="protein sequence ID" value="KAJ8611036.1"/>
    <property type="molecule type" value="Genomic_DNA"/>
</dbReference>
<dbReference type="Proteomes" id="UP001230188">
    <property type="component" value="Unassembled WGS sequence"/>
</dbReference>
<gene>
    <name evidence="1" type="ORF">CTAYLR_007064</name>
</gene>
<dbReference type="InterPro" id="IPR027417">
    <property type="entry name" value="P-loop_NTPase"/>
</dbReference>
<keyword evidence="2" id="KW-1185">Reference proteome</keyword>
<organism evidence="1 2">
    <name type="scientific">Chrysophaeum taylorii</name>
    <dbReference type="NCBI Taxonomy" id="2483200"/>
    <lineage>
        <taxon>Eukaryota</taxon>
        <taxon>Sar</taxon>
        <taxon>Stramenopiles</taxon>
        <taxon>Ochrophyta</taxon>
        <taxon>Pelagophyceae</taxon>
        <taxon>Pelagomonadales</taxon>
        <taxon>Pelagomonadaceae</taxon>
        <taxon>Chrysophaeum</taxon>
    </lineage>
</organism>
<evidence type="ECO:0000313" key="2">
    <source>
        <dbReference type="Proteomes" id="UP001230188"/>
    </source>
</evidence>
<reference evidence="1" key="1">
    <citation type="submission" date="2023-01" db="EMBL/GenBank/DDBJ databases">
        <title>Metagenome sequencing of chrysophaentin producing Chrysophaeum taylorii.</title>
        <authorList>
            <person name="Davison J."/>
            <person name="Bewley C."/>
        </authorList>
    </citation>
    <scope>NUCLEOTIDE SEQUENCE</scope>
    <source>
        <strain evidence="1">NIES-1699</strain>
    </source>
</reference>
<evidence type="ECO:0000313" key="1">
    <source>
        <dbReference type="EMBL" id="KAJ8611036.1"/>
    </source>
</evidence>
<comment type="caution">
    <text evidence="1">The sequence shown here is derived from an EMBL/GenBank/DDBJ whole genome shotgun (WGS) entry which is preliminary data.</text>
</comment>
<accession>A0AAD7ULJ9</accession>
<dbReference type="AlphaFoldDB" id="A0AAD7ULJ9"/>
<protein>
    <submittedName>
        <fullName evidence="1">Uncharacterized protein</fullName>
    </submittedName>
</protein>
<proteinExistence type="predicted"/>
<sequence>MTLWWATVGHCAEVCDRCFGTFDKERTSRRLRWLHFPKAGLTFQETIYRWACPNLGAFNGRSYVKLHRESRRDPQLLESYCDRQVDGTMPGHPPVDERMLDRTVAMFRDPSQRIISAFRDRKHADGFQDEDKEATWRHLNQAAFARHPGIAGCMTRMLQNGKCARARRVRDNFSALGAASNVRRLAFVGLVEHWNTSICLFHKVFGGKPQPDQFKIGHSSRANEMGRGRTNKLVPYDTKLLDGFVDADDELVYNTAKEVFEGFLSRFAPNCSSQTLLHGN</sequence>